<dbReference type="SUPFAM" id="SSF48452">
    <property type="entry name" value="TPR-like"/>
    <property type="match status" value="1"/>
</dbReference>
<evidence type="ECO:0008006" key="3">
    <source>
        <dbReference type="Google" id="ProtNLM"/>
    </source>
</evidence>
<protein>
    <recommendedName>
        <fullName evidence="3">SusD/RagB family nutrient-binding outer membrane lipoprotein</fullName>
    </recommendedName>
</protein>
<dbReference type="InterPro" id="IPR011990">
    <property type="entry name" value="TPR-like_helical_dom_sf"/>
</dbReference>
<name>A0A1C7H3S9_9BACE</name>
<reference evidence="2" key="1">
    <citation type="submission" date="2016-04" db="EMBL/GenBank/DDBJ databases">
        <title>Complete Genome Sequences of Twelve Strains of a Stable Defined Moderately Diverse Mouse Microbiota 2 (sDMDMm2).</title>
        <authorList>
            <person name="Uchimura Y."/>
            <person name="Wyss M."/>
            <person name="Brugiroux S."/>
            <person name="Limenitakis J.P."/>
            <person name="Stecher B."/>
            <person name="McCoy K.D."/>
            <person name="Macpherson A.J."/>
        </authorList>
    </citation>
    <scope>NUCLEOTIDE SEQUENCE [LARGE SCALE GENOMIC DNA]</scope>
    <source>
        <strain evidence="2">I48</strain>
    </source>
</reference>
<dbReference type="OrthoDB" id="1109828at2"/>
<dbReference type="Gene3D" id="1.25.40.390">
    <property type="match status" value="1"/>
</dbReference>
<evidence type="ECO:0000313" key="2">
    <source>
        <dbReference type="Proteomes" id="UP000092631"/>
    </source>
</evidence>
<dbReference type="InterPro" id="IPR041662">
    <property type="entry name" value="SusD-like_2"/>
</dbReference>
<proteinExistence type="predicted"/>
<dbReference type="KEGG" id="bcae:A4V03_13615"/>
<organism evidence="1 2">
    <name type="scientific">Bacteroides caecimuris</name>
    <dbReference type="NCBI Taxonomy" id="1796613"/>
    <lineage>
        <taxon>Bacteria</taxon>
        <taxon>Pseudomonadati</taxon>
        <taxon>Bacteroidota</taxon>
        <taxon>Bacteroidia</taxon>
        <taxon>Bacteroidales</taxon>
        <taxon>Bacteroidaceae</taxon>
        <taxon>Bacteroides</taxon>
    </lineage>
</organism>
<gene>
    <name evidence="1" type="ORF">A4V03_13615</name>
</gene>
<dbReference type="Pfam" id="PF12741">
    <property type="entry name" value="SusD-like"/>
    <property type="match status" value="1"/>
</dbReference>
<sequence>MNTTYFWGWIAGLNEIIRITKDDPSRLNLKSIARIYRVYLYTICTDLLGDVPYFKAADGSGEAAPYDHQKDIYYDMVKELSEASAAIGTPGAGTVEGKFDLIFKGDLSRWKAFANSMHLRLAMRMTEADPQKAEAETKAAVSADGGFITTDVTIPRGDGLTPATWQMDWGWYYSGVGYMYGGRLAMSKSMEKILTSLGGIEFPMKDYYDPDHIPEYVDPRGPIYFNVTNEINGAMENYCGRWEGIPAGYTKAVALEEPNAQKNHARLGAFFIRKDQDPDTKDATIYRDHPQTLMYVNEVSFLLAEAAWRGWITGSAKDFYERGIRESMSVVNIEQDKVDSYLQSTMKNGYGVSVKFDDVDNNRNTQLDKIITQKYIGGFPYNGFEAWNDYRRLGIPTLDPFAMPAEGSVQEKGAMDWKGSLRRVIYPTGETIKNAENYKEAAARYEFGDNTKSRMWWDARKTIKE</sequence>
<dbReference type="Proteomes" id="UP000092631">
    <property type="component" value="Chromosome"/>
</dbReference>
<dbReference type="AlphaFoldDB" id="A0A1C7H3S9"/>
<dbReference type="InterPro" id="IPR024302">
    <property type="entry name" value="SusD-like"/>
</dbReference>
<evidence type="ECO:0000313" key="1">
    <source>
        <dbReference type="EMBL" id="ANU58480.1"/>
    </source>
</evidence>
<accession>A0A1C7H3S9</accession>
<keyword evidence="2" id="KW-1185">Reference proteome</keyword>
<dbReference type="EMBL" id="CP015401">
    <property type="protein sequence ID" value="ANU58480.1"/>
    <property type="molecule type" value="Genomic_DNA"/>
</dbReference>
<dbReference type="Pfam" id="PF12771">
    <property type="entry name" value="SusD-like_2"/>
    <property type="match status" value="1"/>
</dbReference>